<keyword evidence="2" id="KW-1185">Reference proteome</keyword>
<dbReference type="AlphaFoldDB" id="A0AAD5UNY0"/>
<dbReference type="EMBL" id="JANAWD010001322">
    <property type="protein sequence ID" value="KAJ3473613.1"/>
    <property type="molecule type" value="Genomic_DNA"/>
</dbReference>
<protein>
    <submittedName>
        <fullName evidence="1">Uncharacterized protein</fullName>
    </submittedName>
</protein>
<dbReference type="Proteomes" id="UP001212997">
    <property type="component" value="Unassembled WGS sequence"/>
</dbReference>
<accession>A0AAD5UNY0</accession>
<evidence type="ECO:0000313" key="1">
    <source>
        <dbReference type="EMBL" id="KAJ3473613.1"/>
    </source>
</evidence>
<gene>
    <name evidence="1" type="ORF">NLI96_g12912</name>
</gene>
<name>A0AAD5UNY0_9APHY</name>
<sequence>MSQSGSPLSLQLGPQRRPRFNLARFRTPYSPGSSPRNINLLTTSGLQTAHPSDQPSPPLVSMLDPTLSPPNPLAEDTQDLTAFINSVADDLAFSGDERQQLHDLALMPMSYQMVSLMASSLWLQAAHEKIATELEDIKKGLQEVAEHLHNDFRLTTSQKTFIKETVRHFFIRPVPDYNSTINDIVQTYMKNNNTKYRLPGYPSDPIVRITADRLINVTKNNMKSNFRRLIWNSIEKRESLKHLTTRVINDNNMGSRMPTAETTKSIASQLALMRKVARPLVGKKIGKGTDTGFWDGMNKSLKRLRDEYGRSRTNEMWRKWEDDLIKADEADFPWSATEHHHDEGLNMDEYDEEMFEGPDFDE</sequence>
<evidence type="ECO:0000313" key="2">
    <source>
        <dbReference type="Proteomes" id="UP001212997"/>
    </source>
</evidence>
<reference evidence="1" key="1">
    <citation type="submission" date="2022-07" db="EMBL/GenBank/DDBJ databases">
        <title>Genome Sequence of Physisporinus lineatus.</title>
        <authorList>
            <person name="Buettner E."/>
        </authorList>
    </citation>
    <scope>NUCLEOTIDE SEQUENCE</scope>
    <source>
        <strain evidence="1">VT162</strain>
    </source>
</reference>
<proteinExistence type="predicted"/>
<comment type="caution">
    <text evidence="1">The sequence shown here is derived from an EMBL/GenBank/DDBJ whole genome shotgun (WGS) entry which is preliminary data.</text>
</comment>
<organism evidence="1 2">
    <name type="scientific">Meripilus lineatus</name>
    <dbReference type="NCBI Taxonomy" id="2056292"/>
    <lineage>
        <taxon>Eukaryota</taxon>
        <taxon>Fungi</taxon>
        <taxon>Dikarya</taxon>
        <taxon>Basidiomycota</taxon>
        <taxon>Agaricomycotina</taxon>
        <taxon>Agaricomycetes</taxon>
        <taxon>Polyporales</taxon>
        <taxon>Meripilaceae</taxon>
        <taxon>Meripilus</taxon>
    </lineage>
</organism>